<feature type="region of interest" description="Disordered" evidence="1">
    <location>
        <begin position="1"/>
        <end position="153"/>
    </location>
</feature>
<dbReference type="OrthoDB" id="648566at2"/>
<accession>A0A5B8VHT2</accession>
<dbReference type="AlphaFoldDB" id="A0A5B8VHT2"/>
<dbReference type="RefSeq" id="WP_146779994.1">
    <property type="nucleotide sequence ID" value="NZ_CP042434.1"/>
</dbReference>
<evidence type="ECO:0000313" key="5">
    <source>
        <dbReference type="Proteomes" id="UP000321291"/>
    </source>
</evidence>
<gene>
    <name evidence="4" type="ORF">FSB73_02535</name>
</gene>
<dbReference type="EMBL" id="CP042434">
    <property type="protein sequence ID" value="QEC70733.1"/>
    <property type="molecule type" value="Genomic_DNA"/>
</dbReference>
<dbReference type="Proteomes" id="UP000321291">
    <property type="component" value="Chromosome"/>
</dbReference>
<feature type="compositionally biased region" description="Basic residues" evidence="1">
    <location>
        <begin position="143"/>
        <end position="152"/>
    </location>
</feature>
<organism evidence="4 5">
    <name type="scientific">Arachidicoccus ginsenosidivorans</name>
    <dbReference type="NCBI Taxonomy" id="496057"/>
    <lineage>
        <taxon>Bacteria</taxon>
        <taxon>Pseudomonadati</taxon>
        <taxon>Bacteroidota</taxon>
        <taxon>Chitinophagia</taxon>
        <taxon>Chitinophagales</taxon>
        <taxon>Chitinophagaceae</taxon>
        <taxon>Arachidicoccus</taxon>
    </lineage>
</organism>
<feature type="domain" description="DUF3658" evidence="3">
    <location>
        <begin position="321"/>
        <end position="418"/>
    </location>
</feature>
<feature type="compositionally biased region" description="Low complexity" evidence="1">
    <location>
        <begin position="10"/>
        <end position="21"/>
    </location>
</feature>
<feature type="domain" description="DUF1835" evidence="2">
    <location>
        <begin position="164"/>
        <end position="286"/>
    </location>
</feature>
<dbReference type="InterPro" id="IPR022123">
    <property type="entry name" value="DUF3658"/>
</dbReference>
<evidence type="ECO:0000259" key="2">
    <source>
        <dbReference type="Pfam" id="PF08874"/>
    </source>
</evidence>
<proteinExistence type="predicted"/>
<name>A0A5B8VHT2_9BACT</name>
<dbReference type="Pfam" id="PF08874">
    <property type="entry name" value="DUF1835"/>
    <property type="match status" value="1"/>
</dbReference>
<keyword evidence="5" id="KW-1185">Reference proteome</keyword>
<evidence type="ECO:0000256" key="1">
    <source>
        <dbReference type="SAM" id="MobiDB-lite"/>
    </source>
</evidence>
<sequence length="454" mass="51560">MSIEKDPQENAKAAQQAANQNELHDQQDHMYLNKENDPDQRTDQAQELEQEQEQHLDHEQDDVLAPHLTLDSESNPNIEVKGKDAEDNDDQAQDTGDHQPDEEEDGAIESDAANQNEDKPSATADETTLDAPEPDAELPAPKPKSKRKKKAGKTAEVLNPVKILHMVFDQAGGEQIKQSFELEPANAGDILYIEDNYSLGPVADLSEAEGWQARKNWWQSVLGLPEDVQPEVMRSDKMKLHQLFQQLEEDEDTVLWIWMGQNERDVAGYYYIISYLMEFQGRINVLYLNNLPFIDEKGHIFYPKQLSEIQPKEFVKAARLARVVTLSEFELDPEEWDKLSKSPGPVRLLEGGKKLSARENDYYDKIILDQLGSATMKLSKLLGLLTSKAKLGVPEYYIIWRIKSLIETAQVISQGEFEKGPKNVSLKATQGQLFVELNPEESEEGMEYKSVRIL</sequence>
<evidence type="ECO:0000313" key="4">
    <source>
        <dbReference type="EMBL" id="QEC70733.1"/>
    </source>
</evidence>
<evidence type="ECO:0000259" key="3">
    <source>
        <dbReference type="Pfam" id="PF12395"/>
    </source>
</evidence>
<dbReference type="InterPro" id="IPR014973">
    <property type="entry name" value="DUF1835"/>
</dbReference>
<reference evidence="4 5" key="1">
    <citation type="journal article" date="2017" name="Int. J. Syst. Evol. Microbiol.">
        <title>Arachidicoccus ginsenosidivorans sp. nov., with ginsenoside-converting activity isolated from ginseng cultivating soil.</title>
        <authorList>
            <person name="Siddiqi M.Z."/>
            <person name="Aslam Z."/>
            <person name="Im W.T."/>
        </authorList>
    </citation>
    <scope>NUCLEOTIDE SEQUENCE [LARGE SCALE GENOMIC DNA]</scope>
    <source>
        <strain evidence="4 5">Gsoil 809</strain>
    </source>
</reference>
<protein>
    <submittedName>
        <fullName evidence="4">DUF1835 domain-containing protein</fullName>
    </submittedName>
</protein>
<dbReference type="KEGG" id="agi:FSB73_02535"/>
<feature type="compositionally biased region" description="Basic and acidic residues" evidence="1">
    <location>
        <begin position="22"/>
        <end position="44"/>
    </location>
</feature>
<dbReference type="Pfam" id="PF12395">
    <property type="entry name" value="DUF3658"/>
    <property type="match status" value="1"/>
</dbReference>